<sequence>MRGREEWLDRPGTAQGRKVPEAGRRLQRGSGKKARWEGRLRASGSKRVARSEGSWRPHQPGQEAPDQPAARPSALRPETRPIPRGGSFESHLVTWIQARAPAQGHRASRWRRIRTRSRATVTEPFPAGQNGVSPARRHPGGRTGLRTRGGGVGRGGVWEPVKESELSSSPAGSSLTRPRAGPGPAARLQVPEGRAAQAGRGPRGWGPG</sequence>
<reference evidence="1" key="1">
    <citation type="submission" date="2023-05" db="EMBL/GenBank/DDBJ databases">
        <authorList>
            <consortium name="ELIXIR-Norway"/>
        </authorList>
    </citation>
    <scope>NUCLEOTIDE SEQUENCE</scope>
</reference>
<name>A0ACB0F3Z7_RANTA</name>
<dbReference type="Proteomes" id="UP001162501">
    <property type="component" value="Chromosome 30"/>
</dbReference>
<evidence type="ECO:0000313" key="2">
    <source>
        <dbReference type="Proteomes" id="UP001162501"/>
    </source>
</evidence>
<gene>
    <name evidence="1" type="ORF">MRATA1EN3_LOCUS18791</name>
</gene>
<protein>
    <submittedName>
        <fullName evidence="1">Uncharacterized protein</fullName>
    </submittedName>
</protein>
<dbReference type="EMBL" id="OX596114">
    <property type="protein sequence ID" value="CAI9707578.1"/>
    <property type="molecule type" value="Genomic_DNA"/>
</dbReference>
<proteinExistence type="predicted"/>
<accession>A0ACB0F3Z7</accession>
<organism evidence="1 2">
    <name type="scientific">Rangifer tarandus platyrhynchus</name>
    <name type="common">Svalbard reindeer</name>
    <dbReference type="NCBI Taxonomy" id="3082113"/>
    <lineage>
        <taxon>Eukaryota</taxon>
        <taxon>Metazoa</taxon>
        <taxon>Chordata</taxon>
        <taxon>Craniata</taxon>
        <taxon>Vertebrata</taxon>
        <taxon>Euteleostomi</taxon>
        <taxon>Mammalia</taxon>
        <taxon>Eutheria</taxon>
        <taxon>Laurasiatheria</taxon>
        <taxon>Artiodactyla</taxon>
        <taxon>Ruminantia</taxon>
        <taxon>Pecora</taxon>
        <taxon>Cervidae</taxon>
        <taxon>Odocoileinae</taxon>
        <taxon>Rangifer</taxon>
    </lineage>
</organism>
<evidence type="ECO:0000313" key="1">
    <source>
        <dbReference type="EMBL" id="CAI9707578.1"/>
    </source>
</evidence>